<protein>
    <submittedName>
        <fullName evidence="7">TonB family protein</fullName>
    </submittedName>
</protein>
<sequence length="253" mass="25572">MTADTKFSTTSRKVKPATLVLIGLLHIAAIYGLARAFAPDMTSSVERSVVSAFTVTVSTPEEETPPEPEPEPAADEGAAGEQGKEAVPKPVTAPTRKIVVKKDKPAPKAAATGTANTSGARDSGEGTGAAGSGAGTGSGDGGSGQGSGGQGNGGQGGGAVNKPVHVSGAINNARDYPVPAGGRSARLGTEVIVKVTVGKDGRASNCSVYKASPDAEADRITCRLVVERLGFKPAKDASGNPVAAPFYWRQRWF</sequence>
<dbReference type="NCBIfam" id="TIGR01352">
    <property type="entry name" value="tonB_Cterm"/>
    <property type="match status" value="1"/>
</dbReference>
<reference evidence="7 8" key="1">
    <citation type="submission" date="2019-12" db="EMBL/GenBank/DDBJ databases">
        <title>Genomic-based taxomic classification of the family Erythrobacteraceae.</title>
        <authorList>
            <person name="Xu L."/>
        </authorList>
    </citation>
    <scope>NUCLEOTIDE SEQUENCE [LARGE SCALE GENOMIC DNA]</scope>
    <source>
        <strain evidence="7 8">KCTC 52259</strain>
    </source>
</reference>
<organism evidence="7 8">
    <name type="scientific">Allopontixanthobacter confluentis</name>
    <dbReference type="NCBI Taxonomy" id="1849021"/>
    <lineage>
        <taxon>Bacteria</taxon>
        <taxon>Pseudomonadati</taxon>
        <taxon>Pseudomonadota</taxon>
        <taxon>Alphaproteobacteria</taxon>
        <taxon>Sphingomonadales</taxon>
        <taxon>Erythrobacteraceae</taxon>
        <taxon>Allopontixanthobacter</taxon>
    </lineage>
</organism>
<feature type="compositionally biased region" description="Low complexity" evidence="5">
    <location>
        <begin position="107"/>
        <end position="120"/>
    </location>
</feature>
<comment type="caution">
    <text evidence="7">The sequence shown here is derived from an EMBL/GenBank/DDBJ whole genome shotgun (WGS) entry which is preliminary data.</text>
</comment>
<proteinExistence type="predicted"/>
<evidence type="ECO:0000256" key="2">
    <source>
        <dbReference type="ARBA" id="ARBA00022692"/>
    </source>
</evidence>
<feature type="domain" description="TonB C-terminal" evidence="6">
    <location>
        <begin position="183"/>
        <end position="246"/>
    </location>
</feature>
<keyword evidence="2" id="KW-0812">Transmembrane</keyword>
<name>A0A6L7GCF2_9SPHN</name>
<feature type="compositionally biased region" description="Gly residues" evidence="5">
    <location>
        <begin position="125"/>
        <end position="159"/>
    </location>
</feature>
<evidence type="ECO:0000259" key="6">
    <source>
        <dbReference type="Pfam" id="PF03544"/>
    </source>
</evidence>
<dbReference type="GO" id="GO:0016020">
    <property type="term" value="C:membrane"/>
    <property type="evidence" value="ECO:0007669"/>
    <property type="project" value="UniProtKB-SubCell"/>
</dbReference>
<evidence type="ECO:0000313" key="7">
    <source>
        <dbReference type="EMBL" id="MXP13165.1"/>
    </source>
</evidence>
<dbReference type="GO" id="GO:0055085">
    <property type="term" value="P:transmembrane transport"/>
    <property type="evidence" value="ECO:0007669"/>
    <property type="project" value="InterPro"/>
</dbReference>
<dbReference type="Gene3D" id="3.30.1150.10">
    <property type="match status" value="1"/>
</dbReference>
<feature type="compositionally biased region" description="Acidic residues" evidence="5">
    <location>
        <begin position="60"/>
        <end position="74"/>
    </location>
</feature>
<evidence type="ECO:0000256" key="5">
    <source>
        <dbReference type="SAM" id="MobiDB-lite"/>
    </source>
</evidence>
<evidence type="ECO:0000256" key="1">
    <source>
        <dbReference type="ARBA" id="ARBA00004167"/>
    </source>
</evidence>
<dbReference type="AlphaFoldDB" id="A0A6L7GCF2"/>
<dbReference type="InterPro" id="IPR006260">
    <property type="entry name" value="TonB/TolA_C"/>
</dbReference>
<dbReference type="Pfam" id="PF03544">
    <property type="entry name" value="TonB_C"/>
    <property type="match status" value="1"/>
</dbReference>
<evidence type="ECO:0000313" key="8">
    <source>
        <dbReference type="Proteomes" id="UP000473531"/>
    </source>
</evidence>
<keyword evidence="8" id="KW-1185">Reference proteome</keyword>
<dbReference type="SUPFAM" id="SSF74653">
    <property type="entry name" value="TolA/TonB C-terminal domain"/>
    <property type="match status" value="1"/>
</dbReference>
<accession>A0A6L7GCF2</accession>
<dbReference type="EMBL" id="WTYU01000001">
    <property type="protein sequence ID" value="MXP13165.1"/>
    <property type="molecule type" value="Genomic_DNA"/>
</dbReference>
<keyword evidence="3" id="KW-1133">Transmembrane helix</keyword>
<dbReference type="InterPro" id="IPR037682">
    <property type="entry name" value="TonB_C"/>
</dbReference>
<evidence type="ECO:0000256" key="4">
    <source>
        <dbReference type="ARBA" id="ARBA00023136"/>
    </source>
</evidence>
<feature type="region of interest" description="Disordered" evidence="5">
    <location>
        <begin position="56"/>
        <end position="164"/>
    </location>
</feature>
<evidence type="ECO:0000256" key="3">
    <source>
        <dbReference type="ARBA" id="ARBA00022989"/>
    </source>
</evidence>
<comment type="subcellular location">
    <subcellularLocation>
        <location evidence="1">Membrane</location>
        <topology evidence="1">Single-pass membrane protein</topology>
    </subcellularLocation>
</comment>
<dbReference type="RefSeq" id="WP_160599295.1">
    <property type="nucleotide sequence ID" value="NZ_WTYU01000001.1"/>
</dbReference>
<keyword evidence="4" id="KW-0472">Membrane</keyword>
<dbReference type="Proteomes" id="UP000473531">
    <property type="component" value="Unassembled WGS sequence"/>
</dbReference>
<dbReference type="OrthoDB" id="7390536at2"/>
<gene>
    <name evidence="7" type="ORF">GRI44_00060</name>
</gene>